<protein>
    <submittedName>
        <fullName evidence="2">Phytanoyl-CoA dioxygenase family protein</fullName>
    </submittedName>
</protein>
<keyword evidence="2" id="KW-0223">Dioxygenase</keyword>
<dbReference type="GO" id="GO:0005506">
    <property type="term" value="F:iron ion binding"/>
    <property type="evidence" value="ECO:0007669"/>
    <property type="project" value="UniProtKB-ARBA"/>
</dbReference>
<keyword evidence="3" id="KW-1185">Reference proteome</keyword>
<dbReference type="AlphaFoldDB" id="A0AAW9SAB5"/>
<reference evidence="2 3" key="1">
    <citation type="submission" date="2024-04" db="EMBL/GenBank/DDBJ databases">
        <title>Novel genus in family Flammeovirgaceae.</title>
        <authorList>
            <person name="Nguyen T.H."/>
            <person name="Vuong T.Q."/>
            <person name="Le H."/>
            <person name="Kim S.-G."/>
        </authorList>
    </citation>
    <scope>NUCLEOTIDE SEQUENCE [LARGE SCALE GENOMIC DNA]</scope>
    <source>
        <strain evidence="2 3">JCM 23209</strain>
    </source>
</reference>
<accession>A0AAW9SAB5</accession>
<dbReference type="GO" id="GO:0016706">
    <property type="term" value="F:2-oxoglutarate-dependent dioxygenase activity"/>
    <property type="evidence" value="ECO:0007669"/>
    <property type="project" value="UniProtKB-ARBA"/>
</dbReference>
<evidence type="ECO:0000256" key="1">
    <source>
        <dbReference type="ARBA" id="ARBA00001954"/>
    </source>
</evidence>
<dbReference type="PANTHER" id="PTHR20883:SF48">
    <property type="entry name" value="ECTOINE DIOXYGENASE"/>
    <property type="match status" value="1"/>
</dbReference>
<organism evidence="2 3">
    <name type="scientific">Rapidithrix thailandica</name>
    <dbReference type="NCBI Taxonomy" id="413964"/>
    <lineage>
        <taxon>Bacteria</taxon>
        <taxon>Pseudomonadati</taxon>
        <taxon>Bacteroidota</taxon>
        <taxon>Cytophagia</taxon>
        <taxon>Cytophagales</taxon>
        <taxon>Flammeovirgaceae</taxon>
        <taxon>Rapidithrix</taxon>
    </lineage>
</organism>
<dbReference type="EMBL" id="JBDKWZ010000003">
    <property type="protein sequence ID" value="MEN7547656.1"/>
    <property type="molecule type" value="Genomic_DNA"/>
</dbReference>
<comment type="caution">
    <text evidence="2">The sequence shown here is derived from an EMBL/GenBank/DDBJ whole genome shotgun (WGS) entry which is preliminary data.</text>
</comment>
<gene>
    <name evidence="2" type="ORF">AAG747_07045</name>
</gene>
<dbReference type="Pfam" id="PF05721">
    <property type="entry name" value="PhyH"/>
    <property type="match status" value="1"/>
</dbReference>
<dbReference type="InterPro" id="IPR008775">
    <property type="entry name" value="Phytyl_CoA_dOase-like"/>
</dbReference>
<dbReference type="Proteomes" id="UP001403385">
    <property type="component" value="Unassembled WGS sequence"/>
</dbReference>
<dbReference type="SUPFAM" id="SSF51197">
    <property type="entry name" value="Clavaminate synthase-like"/>
    <property type="match status" value="1"/>
</dbReference>
<dbReference type="PANTHER" id="PTHR20883">
    <property type="entry name" value="PHYTANOYL-COA DIOXYGENASE DOMAIN CONTAINING 1"/>
    <property type="match status" value="1"/>
</dbReference>
<comment type="cofactor">
    <cofactor evidence="1">
        <name>Fe(2+)</name>
        <dbReference type="ChEBI" id="CHEBI:29033"/>
    </cofactor>
</comment>
<dbReference type="RefSeq" id="WP_346820443.1">
    <property type="nucleotide sequence ID" value="NZ_JBDKWZ010000003.1"/>
</dbReference>
<keyword evidence="2" id="KW-0560">Oxidoreductase</keyword>
<proteinExistence type="predicted"/>
<evidence type="ECO:0000313" key="3">
    <source>
        <dbReference type="Proteomes" id="UP001403385"/>
    </source>
</evidence>
<dbReference type="Gene3D" id="2.60.120.620">
    <property type="entry name" value="q2cbj1_9rhob like domain"/>
    <property type="match status" value="1"/>
</dbReference>
<evidence type="ECO:0000313" key="2">
    <source>
        <dbReference type="EMBL" id="MEN7547656.1"/>
    </source>
</evidence>
<name>A0AAW9SAB5_9BACT</name>
<sequence>MVRQFDSSGYKTISQFYAFSEIQNLLSCIQEQTEKHPDFQGTQTLFAIRRLFKEFPELKEEFLHSKLRTFVQSIHPNYRLVKAIYFDKPPQANWIVNWHQDLTVAVTHKKEQEGFTHWLKKKDQYSVHPPLTFLQDQLTLRIHLDDCTSQNGALRVIPQTHHDLIRPEDFTDTLLSQEQICEVEAGGILMMKPLILHSSRRTENQQSRRVIHLEFSTLDLPEGMQWAEEEDWI</sequence>